<evidence type="ECO:0000256" key="5">
    <source>
        <dbReference type="RuleBase" id="RU000304"/>
    </source>
</evidence>
<protein>
    <recommendedName>
        <fullName evidence="1">non-specific serine/threonine protein kinase</fullName>
        <ecNumber evidence="1">2.7.11.1</ecNumber>
    </recommendedName>
</protein>
<reference evidence="7" key="1">
    <citation type="submission" date="2020-10" db="EMBL/GenBank/DDBJ databases">
        <authorList>
            <person name="Kikuchi T."/>
        </authorList>
    </citation>
    <scope>NUCLEOTIDE SEQUENCE</scope>
    <source>
        <strain evidence="7">NKZ352</strain>
    </source>
</reference>
<evidence type="ECO:0000313" key="8">
    <source>
        <dbReference type="Proteomes" id="UP000835052"/>
    </source>
</evidence>
<keyword evidence="5" id="KW-0418">Kinase</keyword>
<dbReference type="FunFam" id="1.10.510.10:FF:000884">
    <property type="entry name" value="Protein CBG08984"/>
    <property type="match status" value="1"/>
</dbReference>
<dbReference type="GO" id="GO:0005524">
    <property type="term" value="F:ATP binding"/>
    <property type="evidence" value="ECO:0007669"/>
    <property type="project" value="UniProtKB-UniRule"/>
</dbReference>
<dbReference type="SMART" id="SM00220">
    <property type="entry name" value="S_TKc"/>
    <property type="match status" value="1"/>
</dbReference>
<dbReference type="PROSITE" id="PS00108">
    <property type="entry name" value="PROTEIN_KINASE_ST"/>
    <property type="match status" value="1"/>
</dbReference>
<name>A0A8S1GRG2_9PELO</name>
<evidence type="ECO:0000256" key="1">
    <source>
        <dbReference type="ARBA" id="ARBA00012513"/>
    </source>
</evidence>
<dbReference type="PANTHER" id="PTHR11909">
    <property type="entry name" value="CASEIN KINASE-RELATED"/>
    <property type="match status" value="1"/>
</dbReference>
<dbReference type="InterPro" id="IPR011009">
    <property type="entry name" value="Kinase-like_dom_sf"/>
</dbReference>
<dbReference type="Proteomes" id="UP000835052">
    <property type="component" value="Unassembled WGS sequence"/>
</dbReference>
<gene>
    <name evidence="7" type="ORF">CAUJ_LOCUS1915</name>
</gene>
<dbReference type="InterPro" id="IPR050235">
    <property type="entry name" value="CK1_Ser-Thr_kinase"/>
</dbReference>
<organism evidence="7 8">
    <name type="scientific">Caenorhabditis auriculariae</name>
    <dbReference type="NCBI Taxonomy" id="2777116"/>
    <lineage>
        <taxon>Eukaryota</taxon>
        <taxon>Metazoa</taxon>
        <taxon>Ecdysozoa</taxon>
        <taxon>Nematoda</taxon>
        <taxon>Chromadorea</taxon>
        <taxon>Rhabditida</taxon>
        <taxon>Rhabditina</taxon>
        <taxon>Rhabditomorpha</taxon>
        <taxon>Rhabditoidea</taxon>
        <taxon>Rhabditidae</taxon>
        <taxon>Peloderinae</taxon>
        <taxon>Caenorhabditis</taxon>
    </lineage>
</organism>
<proteinExistence type="inferred from homology"/>
<dbReference type="Gene3D" id="1.10.510.10">
    <property type="entry name" value="Transferase(Phosphotransferase) domain 1"/>
    <property type="match status" value="1"/>
</dbReference>
<dbReference type="InterPro" id="IPR008271">
    <property type="entry name" value="Ser/Thr_kinase_AS"/>
</dbReference>
<keyword evidence="2 4" id="KW-0547">Nucleotide-binding</keyword>
<dbReference type="OrthoDB" id="2687620at2759"/>
<feature type="binding site" evidence="4">
    <location>
        <position position="96"/>
    </location>
    <ligand>
        <name>ATP</name>
        <dbReference type="ChEBI" id="CHEBI:30616"/>
    </ligand>
</feature>
<evidence type="ECO:0000259" key="6">
    <source>
        <dbReference type="PROSITE" id="PS50011"/>
    </source>
</evidence>
<dbReference type="EMBL" id="CAJGYM010000003">
    <property type="protein sequence ID" value="CAD6185996.1"/>
    <property type="molecule type" value="Genomic_DNA"/>
</dbReference>
<dbReference type="Pfam" id="PF00069">
    <property type="entry name" value="Pkinase"/>
    <property type="match status" value="1"/>
</dbReference>
<dbReference type="AlphaFoldDB" id="A0A8S1GRG2"/>
<dbReference type="PROSITE" id="PS50011">
    <property type="entry name" value="PROTEIN_KINASE_DOM"/>
    <property type="match status" value="1"/>
</dbReference>
<evidence type="ECO:0000256" key="2">
    <source>
        <dbReference type="ARBA" id="ARBA00022741"/>
    </source>
</evidence>
<evidence type="ECO:0000256" key="4">
    <source>
        <dbReference type="PROSITE-ProRule" id="PRU10141"/>
    </source>
</evidence>
<accession>A0A8S1GRG2</accession>
<dbReference type="InterPro" id="IPR000719">
    <property type="entry name" value="Prot_kinase_dom"/>
</dbReference>
<evidence type="ECO:0000256" key="3">
    <source>
        <dbReference type="ARBA" id="ARBA00022840"/>
    </source>
</evidence>
<feature type="domain" description="Protein kinase" evidence="6">
    <location>
        <begin position="67"/>
        <end position="335"/>
    </location>
</feature>
<keyword evidence="5" id="KW-0723">Serine/threonine-protein kinase</keyword>
<keyword evidence="3 4" id="KW-0067">ATP-binding</keyword>
<evidence type="ECO:0000313" key="7">
    <source>
        <dbReference type="EMBL" id="CAD6185996.1"/>
    </source>
</evidence>
<comment type="similarity">
    <text evidence="5">Belongs to the protein kinase superfamily.</text>
</comment>
<comment type="caution">
    <text evidence="7">The sequence shown here is derived from an EMBL/GenBank/DDBJ whole genome shotgun (WGS) entry which is preliminary data.</text>
</comment>
<keyword evidence="5" id="KW-0808">Transferase</keyword>
<dbReference type="SUPFAM" id="SSF56112">
    <property type="entry name" value="Protein kinase-like (PK-like)"/>
    <property type="match status" value="1"/>
</dbReference>
<dbReference type="PROSITE" id="PS00107">
    <property type="entry name" value="PROTEIN_KINASE_ATP"/>
    <property type="match status" value="1"/>
</dbReference>
<sequence length="362" mass="41707">MEDRSLTSTENRRFDRSDNACSTANFSGFMENSKTENKKLVGVMPRIKRTNSETPLLVVDEVYRKRWHIQGVIGKGGYGEIFLAIDVKRAEEVAIKAEPKHRRGKLSKRMILEQKVLLKLQGKPHVPVVYASGHDERLNFIVMQILSVNVGDLKRQSPVKRLSRTTVGRILQQSIAALRDLHGAGYLHRDVKPANMCFGVTQKTRHVLMLLDFGLIRRFKEENGDLRPPRKKAGFRGTQRYVSTRVHARLEQTPCDDLVSLLYSGYELLIGELPWKFLEKNDEIRRFKEDMQTPESDFLSHKGDPFHEFGRHVFFLDPFAEPPYHDLQNTLKALVGGKKLVDPYDWEDNYQEVLDESTSSKE</sequence>
<dbReference type="EC" id="2.7.11.1" evidence="1"/>
<dbReference type="GO" id="GO:0004674">
    <property type="term" value="F:protein serine/threonine kinase activity"/>
    <property type="evidence" value="ECO:0007669"/>
    <property type="project" value="UniProtKB-KW"/>
</dbReference>
<keyword evidence="8" id="KW-1185">Reference proteome</keyword>
<dbReference type="InterPro" id="IPR017441">
    <property type="entry name" value="Protein_kinase_ATP_BS"/>
</dbReference>